<evidence type="ECO:0000313" key="5">
    <source>
        <dbReference type="Proteomes" id="UP000542342"/>
    </source>
</evidence>
<keyword evidence="1" id="KW-0560">Oxidoreductase</keyword>
<accession>A0A7V8VC91</accession>
<dbReference type="GO" id="GO:0000166">
    <property type="term" value="F:nucleotide binding"/>
    <property type="evidence" value="ECO:0007669"/>
    <property type="project" value="InterPro"/>
</dbReference>
<reference evidence="4 5" key="1">
    <citation type="submission" date="2020-07" db="EMBL/GenBank/DDBJ databases">
        <title>Thermogemmata thermophila gen. nov., sp. nov., a novel moderate thermophilic planctomycete from a Kamchatka hot spring.</title>
        <authorList>
            <person name="Elcheninov A.G."/>
            <person name="Podosokorskaya O.A."/>
            <person name="Kovaleva O.L."/>
            <person name="Novikov A."/>
            <person name="Bonch-Osmolovskaya E.A."/>
            <person name="Toshchakov S.V."/>
            <person name="Kublanov I.V."/>
        </authorList>
    </citation>
    <scope>NUCLEOTIDE SEQUENCE [LARGE SCALE GENOMIC DNA]</scope>
    <source>
        <strain evidence="4 5">2918</strain>
    </source>
</reference>
<feature type="domain" description="Gfo/Idh/MocA-like oxidoreductase N-terminal" evidence="2">
    <location>
        <begin position="2"/>
        <end position="134"/>
    </location>
</feature>
<dbReference type="Pfam" id="PF01408">
    <property type="entry name" value="GFO_IDH_MocA"/>
    <property type="match status" value="1"/>
</dbReference>
<dbReference type="InterPro" id="IPR036291">
    <property type="entry name" value="NAD(P)-bd_dom_sf"/>
</dbReference>
<dbReference type="EMBL" id="JACEFB010000001">
    <property type="protein sequence ID" value="MBA2225102.1"/>
    <property type="molecule type" value="Genomic_DNA"/>
</dbReference>
<feature type="domain" description="GFO/IDH/MocA-like oxidoreductase" evidence="3">
    <location>
        <begin position="142"/>
        <end position="260"/>
    </location>
</feature>
<dbReference type="PANTHER" id="PTHR43818:SF11">
    <property type="entry name" value="BCDNA.GH03377"/>
    <property type="match status" value="1"/>
</dbReference>
<evidence type="ECO:0000259" key="2">
    <source>
        <dbReference type="Pfam" id="PF01408"/>
    </source>
</evidence>
<protein>
    <submittedName>
        <fullName evidence="4">Gfo/Idh/MocA family oxidoreductase</fullName>
    </submittedName>
</protein>
<dbReference type="InterPro" id="IPR050463">
    <property type="entry name" value="Gfo/Idh/MocA_oxidrdct_glycsds"/>
</dbReference>
<dbReference type="InterPro" id="IPR000683">
    <property type="entry name" value="Gfo/Idh/MocA-like_OxRdtase_N"/>
</dbReference>
<dbReference type="SUPFAM" id="SSF51735">
    <property type="entry name" value="NAD(P)-binding Rossmann-fold domains"/>
    <property type="match status" value="1"/>
</dbReference>
<keyword evidence="5" id="KW-1185">Reference proteome</keyword>
<dbReference type="Pfam" id="PF22725">
    <property type="entry name" value="GFO_IDH_MocA_C3"/>
    <property type="match status" value="1"/>
</dbReference>
<dbReference type="Gene3D" id="3.30.360.10">
    <property type="entry name" value="Dihydrodipicolinate Reductase, domain 2"/>
    <property type="match status" value="1"/>
</dbReference>
<gene>
    <name evidence="4" type="ORF">H0921_02885</name>
</gene>
<evidence type="ECO:0000259" key="3">
    <source>
        <dbReference type="Pfam" id="PF22725"/>
    </source>
</evidence>
<dbReference type="InterPro" id="IPR055170">
    <property type="entry name" value="GFO_IDH_MocA-like_dom"/>
</dbReference>
<dbReference type="GO" id="GO:0016491">
    <property type="term" value="F:oxidoreductase activity"/>
    <property type="evidence" value="ECO:0007669"/>
    <property type="project" value="UniProtKB-KW"/>
</dbReference>
<sequence length="342" mass="36579">MVRIGIVGIGFMGRIHYLAAQRLHGARVAAICSRDPAKRAGDWRSTRGNFGPEPGFVDLSGVKTYAQFPEMLADPEIDLVDICTVTDQHAPMALAALQAGKHVLVEKAIALTPQQADTMVAAARQAGKLLMVAHVLPFFPEFRFAAEAIRSGRYGRILAAHFQRVISKPDWSAEIADASKTGGPAVDLHIHDTHFIAWTCGVPQAVFAIGTQEGEAVTYLTTSYLYGPKGPAVTCSSGAICMKGRPFVHGYEIYLEQATLVYSSNGIPLTVLTADGRTEHPQLAGGGDPLSAFAEELQTAANSVLSGQEPDVLSGQLARDALVLCHRECDSVRSGQIIPFKS</sequence>
<dbReference type="PANTHER" id="PTHR43818">
    <property type="entry name" value="BCDNA.GH03377"/>
    <property type="match status" value="1"/>
</dbReference>
<name>A0A7V8VC91_9BACT</name>
<dbReference type="Proteomes" id="UP000542342">
    <property type="component" value="Unassembled WGS sequence"/>
</dbReference>
<evidence type="ECO:0000313" key="4">
    <source>
        <dbReference type="EMBL" id="MBA2225102.1"/>
    </source>
</evidence>
<proteinExistence type="predicted"/>
<dbReference type="SUPFAM" id="SSF55347">
    <property type="entry name" value="Glyceraldehyde-3-phosphate dehydrogenase-like, C-terminal domain"/>
    <property type="match status" value="1"/>
</dbReference>
<dbReference type="RefSeq" id="WP_194536498.1">
    <property type="nucleotide sequence ID" value="NZ_JACEFB010000001.1"/>
</dbReference>
<organism evidence="4 5">
    <name type="scientific">Thermogemmata fonticola</name>
    <dbReference type="NCBI Taxonomy" id="2755323"/>
    <lineage>
        <taxon>Bacteria</taxon>
        <taxon>Pseudomonadati</taxon>
        <taxon>Planctomycetota</taxon>
        <taxon>Planctomycetia</taxon>
        <taxon>Gemmatales</taxon>
        <taxon>Gemmataceae</taxon>
        <taxon>Thermogemmata</taxon>
    </lineage>
</organism>
<dbReference type="AlphaFoldDB" id="A0A7V8VC91"/>
<evidence type="ECO:0000256" key="1">
    <source>
        <dbReference type="ARBA" id="ARBA00023002"/>
    </source>
</evidence>
<dbReference type="Gene3D" id="3.40.50.720">
    <property type="entry name" value="NAD(P)-binding Rossmann-like Domain"/>
    <property type="match status" value="1"/>
</dbReference>
<comment type="caution">
    <text evidence="4">The sequence shown here is derived from an EMBL/GenBank/DDBJ whole genome shotgun (WGS) entry which is preliminary data.</text>
</comment>